<evidence type="ECO:0008006" key="10">
    <source>
        <dbReference type="Google" id="ProtNLM"/>
    </source>
</evidence>
<evidence type="ECO:0000256" key="5">
    <source>
        <dbReference type="ARBA" id="ARBA00023128"/>
    </source>
</evidence>
<dbReference type="Gene3D" id="3.40.50.1820">
    <property type="entry name" value="alpha/beta hydrolase"/>
    <property type="match status" value="1"/>
</dbReference>
<name>A0AAV9ITL3_CYACA</name>
<organism evidence="8 9">
    <name type="scientific">Cyanidium caldarium</name>
    <name type="common">Red alga</name>
    <dbReference type="NCBI Taxonomy" id="2771"/>
    <lineage>
        <taxon>Eukaryota</taxon>
        <taxon>Rhodophyta</taxon>
        <taxon>Bangiophyceae</taxon>
        <taxon>Cyanidiales</taxon>
        <taxon>Cyanidiaceae</taxon>
        <taxon>Cyanidium</taxon>
    </lineage>
</organism>
<evidence type="ECO:0000313" key="9">
    <source>
        <dbReference type="Proteomes" id="UP001301350"/>
    </source>
</evidence>
<comment type="caution">
    <text evidence="8">The sequence shown here is derived from an EMBL/GenBank/DDBJ whole genome shotgun (WGS) entry which is preliminary data.</text>
</comment>
<dbReference type="GO" id="GO:0005739">
    <property type="term" value="C:mitochondrion"/>
    <property type="evidence" value="ECO:0007669"/>
    <property type="project" value="UniProtKB-SubCell"/>
</dbReference>
<proteinExistence type="predicted"/>
<reference evidence="8 9" key="1">
    <citation type="submission" date="2022-07" db="EMBL/GenBank/DDBJ databases">
        <title>Genome-wide signatures of adaptation to extreme environments.</title>
        <authorList>
            <person name="Cho C.H."/>
            <person name="Yoon H.S."/>
        </authorList>
    </citation>
    <scope>NUCLEOTIDE SEQUENCE [LARGE SCALE GENOMIC DNA]</scope>
    <source>
        <strain evidence="8 9">DBV 063 E5</strain>
    </source>
</reference>
<evidence type="ECO:0000256" key="1">
    <source>
        <dbReference type="ARBA" id="ARBA00004173"/>
    </source>
</evidence>
<evidence type="ECO:0000256" key="3">
    <source>
        <dbReference type="ARBA" id="ARBA00004370"/>
    </source>
</evidence>
<dbReference type="AlphaFoldDB" id="A0AAV9ITL3"/>
<accession>A0AAV9ITL3</accession>
<sequence length="761" mass="83747">MAGAVLSTGESGCGRRRQVLRWLVAAQVGQAGERLRVVRELEAALAGVREEVLRQGGGSVLERLARAWRVEVEAAGWWALARSRYWGGRVGSLAVLSRECRAASVCAGRLLLEVAPQQLEESTPLQLEMARNAQLAPLLWQRWLRRRPSSVLPVHGGRVRGVTVLEALRVALEKVLDTGGGSEWTQWMPMYSMDEDGLLAMPYERPEREQASALAVAAVRRGDPRAVSILLRHCDAPCSEEVMRALLAVALWRFEEQDVGDRGNIYDDAEDDDGQSSAAADRAPHASDALRHALARGLPSVFSQRLAAAYPEWIRVLTQWRLRDDHSLLRACAISALENACNEADGKRCAVRYDDDVYVLAPDEALSTSFAPGLDIVLVHGIRGDPLLTWRCGAMQSAAEEAAAAEAPVRTSKRTVGVWRERLWPREWLARDLGDDRVRILTVGYASALTAWGSSARTPAPPPLREQALTLRHKLVQAGVGQRALLLVAHSYGGLIAKQLAVSEAVSDPPGALLEALRGVVFYSTPHHGSSFAGKILGGVLDKAMRPAVPLTEMLPYNDTLETLHACFLAVLRDPERRLHGSERLHHRMGQWWESWLRATHEHRQRRQREWEMGATEAGMYDTAVSRARTLAERGDQIMDVLGPVAVGLDYVQGLLREQDPNGSVEDHRRPPMLPRTPALPSAVRVLSFAEGRPTQTWGGGRFRMVTPASADPGIGTVVRVAHADHLQVCKPPSRDDIRYRGVLEVACDILHSVEVGGERV</sequence>
<keyword evidence="4" id="KW-0256">Endoplasmic reticulum</keyword>
<dbReference type="InterPro" id="IPR029058">
    <property type="entry name" value="AB_hydrolase_fold"/>
</dbReference>
<dbReference type="SUPFAM" id="SSF53474">
    <property type="entry name" value="alpha/beta-Hydrolases"/>
    <property type="match status" value="1"/>
</dbReference>
<keyword evidence="6" id="KW-0472">Membrane</keyword>
<evidence type="ECO:0000256" key="4">
    <source>
        <dbReference type="ARBA" id="ARBA00022824"/>
    </source>
</evidence>
<dbReference type="PANTHER" id="PTHR48182:SF2">
    <property type="entry name" value="PROTEIN SERAC1"/>
    <property type="match status" value="1"/>
</dbReference>
<evidence type="ECO:0000256" key="2">
    <source>
        <dbReference type="ARBA" id="ARBA00004240"/>
    </source>
</evidence>
<evidence type="ECO:0000313" key="8">
    <source>
        <dbReference type="EMBL" id="KAK4535597.1"/>
    </source>
</evidence>
<keyword evidence="5" id="KW-0496">Mitochondrion</keyword>
<dbReference type="Proteomes" id="UP001301350">
    <property type="component" value="Unassembled WGS sequence"/>
</dbReference>
<evidence type="ECO:0000256" key="7">
    <source>
        <dbReference type="SAM" id="MobiDB-lite"/>
    </source>
</evidence>
<dbReference type="EMBL" id="JANCYW010000005">
    <property type="protein sequence ID" value="KAK4535597.1"/>
    <property type="molecule type" value="Genomic_DNA"/>
</dbReference>
<feature type="region of interest" description="Disordered" evidence="7">
    <location>
        <begin position="263"/>
        <end position="282"/>
    </location>
</feature>
<dbReference type="PANTHER" id="PTHR48182">
    <property type="entry name" value="PROTEIN SERAC1"/>
    <property type="match status" value="1"/>
</dbReference>
<comment type="subcellular location">
    <subcellularLocation>
        <location evidence="2">Endoplasmic reticulum</location>
    </subcellularLocation>
    <subcellularLocation>
        <location evidence="3">Membrane</location>
    </subcellularLocation>
    <subcellularLocation>
        <location evidence="1">Mitochondrion</location>
    </subcellularLocation>
</comment>
<dbReference type="GO" id="GO:0005783">
    <property type="term" value="C:endoplasmic reticulum"/>
    <property type="evidence" value="ECO:0007669"/>
    <property type="project" value="UniProtKB-SubCell"/>
</dbReference>
<dbReference type="InterPro" id="IPR052374">
    <property type="entry name" value="SERAC1"/>
</dbReference>
<keyword evidence="9" id="KW-1185">Reference proteome</keyword>
<evidence type="ECO:0000256" key="6">
    <source>
        <dbReference type="ARBA" id="ARBA00023136"/>
    </source>
</evidence>
<gene>
    <name evidence="8" type="ORF">CDCA_CDCA05G1622</name>
</gene>
<dbReference type="GO" id="GO:0016020">
    <property type="term" value="C:membrane"/>
    <property type="evidence" value="ECO:0007669"/>
    <property type="project" value="UniProtKB-SubCell"/>
</dbReference>
<protein>
    <recommendedName>
        <fullName evidence="10">GPI inositol-deacylase</fullName>
    </recommendedName>
</protein>